<feature type="transmembrane region" description="Helical" evidence="8">
    <location>
        <begin position="119"/>
        <end position="138"/>
    </location>
</feature>
<feature type="transmembrane region" description="Helical" evidence="8">
    <location>
        <begin position="52"/>
        <end position="71"/>
    </location>
</feature>
<dbReference type="GeneID" id="116408759"/>
<evidence type="ECO:0000256" key="3">
    <source>
        <dbReference type="ARBA" id="ARBA00022692"/>
    </source>
</evidence>
<dbReference type="PANTHER" id="PTHR23505">
    <property type="entry name" value="SPINSTER"/>
    <property type="match status" value="1"/>
</dbReference>
<dbReference type="GO" id="GO:0022857">
    <property type="term" value="F:transmembrane transporter activity"/>
    <property type="evidence" value="ECO:0000318"/>
    <property type="project" value="GO_Central"/>
</dbReference>
<feature type="transmembrane region" description="Helical" evidence="8">
    <location>
        <begin position="312"/>
        <end position="333"/>
    </location>
</feature>
<proteinExistence type="inferred from homology"/>
<feature type="transmembrane region" description="Helical" evidence="8">
    <location>
        <begin position="345"/>
        <end position="365"/>
    </location>
</feature>
<protein>
    <submittedName>
        <fullName evidence="10">Protein spinster homolog 1-like</fullName>
    </submittedName>
</protein>
<dbReference type="SUPFAM" id="SSF103473">
    <property type="entry name" value="MFS general substrate transporter"/>
    <property type="match status" value="1"/>
</dbReference>
<feature type="transmembrane region" description="Helical" evidence="8">
    <location>
        <begin position="219"/>
        <end position="247"/>
    </location>
</feature>
<accession>A0A8J1J3L7</accession>
<dbReference type="InterPro" id="IPR044770">
    <property type="entry name" value="MFS_spinster-like"/>
</dbReference>
<dbReference type="OMA" id="LEIVFIC"/>
<feature type="transmembrane region" description="Helical" evidence="8">
    <location>
        <begin position="449"/>
        <end position="468"/>
    </location>
</feature>
<dbReference type="GO" id="GO:0016020">
    <property type="term" value="C:membrane"/>
    <property type="evidence" value="ECO:0000318"/>
    <property type="project" value="GO_Central"/>
</dbReference>
<keyword evidence="4 8" id="KW-1133">Transmembrane helix</keyword>
<dbReference type="AGR" id="Xenbase:XB-GENE-29094651"/>
<comment type="subcellular location">
    <subcellularLocation>
        <location evidence="1">Membrane</location>
        <topology evidence="1">Multi-pass membrane protein</topology>
    </subcellularLocation>
</comment>
<keyword evidence="5 8" id="KW-0472">Membrane</keyword>
<dbReference type="PANTHER" id="PTHR23505:SF98">
    <property type="entry name" value="PROTEIN SPINSTER HOMOLOG 1-LIKE"/>
    <property type="match status" value="1"/>
</dbReference>
<dbReference type="InterPro" id="IPR036259">
    <property type="entry name" value="MFS_trans_sf"/>
</dbReference>
<reference evidence="10" key="1">
    <citation type="submission" date="2025-08" db="UniProtKB">
        <authorList>
            <consortium name="RefSeq"/>
        </authorList>
    </citation>
    <scope>IDENTIFICATION</scope>
    <source>
        <strain evidence="10">Nigerian</strain>
        <tissue evidence="10">Liver and blood</tissue>
    </source>
</reference>
<dbReference type="AlphaFoldDB" id="A0A8J1J3L7"/>
<evidence type="ECO:0000313" key="10">
    <source>
        <dbReference type="RefSeq" id="XP_031752448.1"/>
    </source>
</evidence>
<keyword evidence="3 8" id="KW-0812">Transmembrane</keyword>
<evidence type="ECO:0000256" key="5">
    <source>
        <dbReference type="ARBA" id="ARBA00023136"/>
    </source>
</evidence>
<gene>
    <name evidence="10 11" type="primary">LOC116408759</name>
</gene>
<feature type="transmembrane region" description="Helical" evidence="8">
    <location>
        <begin position="144"/>
        <end position="168"/>
    </location>
</feature>
<dbReference type="Proteomes" id="UP000008143">
    <property type="component" value="Chromosome 2"/>
</dbReference>
<feature type="transmembrane region" description="Helical" evidence="8">
    <location>
        <begin position="180"/>
        <end position="199"/>
    </location>
</feature>
<feature type="transmembrane region" description="Helical" evidence="8">
    <location>
        <begin position="267"/>
        <end position="292"/>
    </location>
</feature>
<evidence type="ECO:0000256" key="2">
    <source>
        <dbReference type="ARBA" id="ARBA00022448"/>
    </source>
</evidence>
<dbReference type="KEGG" id="xtr:116408759"/>
<keyword evidence="2" id="KW-0813">Transport</keyword>
<dbReference type="RefSeq" id="XP_031752448.1">
    <property type="nucleotide sequence ID" value="XM_031896588.1"/>
</dbReference>
<dbReference type="OrthoDB" id="3639251at2759"/>
<comment type="similarity">
    <text evidence="6">Belongs to the major facilitator superfamily. Spinster (TC 2.A.1.49) family.</text>
</comment>
<evidence type="ECO:0000256" key="8">
    <source>
        <dbReference type="SAM" id="Phobius"/>
    </source>
</evidence>
<evidence type="ECO:0000256" key="6">
    <source>
        <dbReference type="ARBA" id="ARBA00024338"/>
    </source>
</evidence>
<dbReference type="Gene3D" id="1.20.1250.20">
    <property type="entry name" value="MFS general substrate transporter like domains"/>
    <property type="match status" value="1"/>
</dbReference>
<feature type="compositionally biased region" description="Basic and acidic residues" evidence="7">
    <location>
        <begin position="25"/>
        <end position="41"/>
    </location>
</feature>
<dbReference type="InterPro" id="IPR011701">
    <property type="entry name" value="MFS"/>
</dbReference>
<feature type="transmembrane region" description="Helical" evidence="8">
    <location>
        <begin position="91"/>
        <end position="112"/>
    </location>
</feature>
<organism evidence="9 10">
    <name type="scientific">Xenopus tropicalis</name>
    <name type="common">Western clawed frog</name>
    <name type="synonym">Silurana tropicalis</name>
    <dbReference type="NCBI Taxonomy" id="8364"/>
    <lineage>
        <taxon>Eukaryota</taxon>
        <taxon>Metazoa</taxon>
        <taxon>Chordata</taxon>
        <taxon>Craniata</taxon>
        <taxon>Vertebrata</taxon>
        <taxon>Euteleostomi</taxon>
        <taxon>Amphibia</taxon>
        <taxon>Batrachia</taxon>
        <taxon>Anura</taxon>
        <taxon>Pipoidea</taxon>
        <taxon>Pipidae</taxon>
        <taxon>Xenopodinae</taxon>
        <taxon>Xenopus</taxon>
        <taxon>Silurana</taxon>
    </lineage>
</organism>
<evidence type="ECO:0000256" key="7">
    <source>
        <dbReference type="SAM" id="MobiDB-lite"/>
    </source>
</evidence>
<feature type="region of interest" description="Disordered" evidence="7">
    <location>
        <begin position="25"/>
        <end position="44"/>
    </location>
</feature>
<dbReference type="Pfam" id="PF07690">
    <property type="entry name" value="MFS_1"/>
    <property type="match status" value="1"/>
</dbReference>
<name>A0A8J1J3L7_XENTR</name>
<dbReference type="Xenbase" id="XB-GENE-29094651">
    <property type="gene designation" value="LOC116408759"/>
</dbReference>
<evidence type="ECO:0000313" key="9">
    <source>
        <dbReference type="Proteomes" id="UP000008143"/>
    </source>
</evidence>
<evidence type="ECO:0000256" key="1">
    <source>
        <dbReference type="ARBA" id="ARBA00004141"/>
    </source>
</evidence>
<keyword evidence="9" id="KW-1185">Reference proteome</keyword>
<evidence type="ECO:0000256" key="4">
    <source>
        <dbReference type="ARBA" id="ARBA00022989"/>
    </source>
</evidence>
<sequence length="491" mass="55450">MYPYNFVRDKINRLVKPKRINDDIDIEKNTEERQEEKREENTPPTSKWRSTLVIIIIGFLMIINTTSDVIFSGSLPDIRNHSDISEQKAWIFQNVCIGIGISIASLFAYLWGEYSSVRIICGVIAARMIFSTACLYIPTESFGFWALLCLQSSLTSVRGSYITAAPLIIADLFENRTRTLIQCIFYIFFSIACAMGSIFEPVVTALFGSKWRIALQVDIWFDLVMILVFILLITKPGVGGLVINPTIEKKKRSFKLDILDMIVNRSLICSVVGFGAASFATKGAFVWIQILMKRVYNEQERYYILGRNIEYSTLYELGKCAAVVLGIVLGTVISSIRRKANRRAYPILCAVGLLLAIPLMCLSVLLMRMSFFTAQVLLFLSWICLSLNQVPVNEIILTTVLPTCFGWAFSEKSVVESIMADKGVTNLLHWIFERLNRAAPYLSQNSTEVILLIIPFVAFVGAGLFLLTSKYIEEDEKKVKQFMDTPDPVLP</sequence>
<evidence type="ECO:0000313" key="11">
    <source>
        <dbReference type="Xenbase" id="XB-GENE-29094651"/>
    </source>
</evidence>